<proteinExistence type="predicted"/>
<dbReference type="EMBL" id="HBEA01012514">
    <property type="protein sequence ID" value="CAD8260028.1"/>
    <property type="molecule type" value="Transcribed_RNA"/>
</dbReference>
<dbReference type="AlphaFoldDB" id="A0A6U0VFU6"/>
<reference evidence="4" key="1">
    <citation type="submission" date="2021-01" db="EMBL/GenBank/DDBJ databases">
        <authorList>
            <person name="Corre E."/>
            <person name="Pelletier E."/>
            <person name="Niang G."/>
            <person name="Scheremetjew M."/>
            <person name="Finn R."/>
            <person name="Kale V."/>
            <person name="Holt S."/>
            <person name="Cochrane G."/>
            <person name="Meng A."/>
            <person name="Brown T."/>
            <person name="Cohen L."/>
        </authorList>
    </citation>
    <scope>NUCLEOTIDE SEQUENCE</scope>
    <source>
        <strain evidence="4">CCMP2078</strain>
    </source>
</reference>
<organism evidence="4">
    <name type="scientific">Pinguiococcus pyrenoidosus</name>
    <dbReference type="NCBI Taxonomy" id="172671"/>
    <lineage>
        <taxon>Eukaryota</taxon>
        <taxon>Sar</taxon>
        <taxon>Stramenopiles</taxon>
        <taxon>Ochrophyta</taxon>
        <taxon>Pinguiophyceae</taxon>
        <taxon>Pinguiochrysidales</taxon>
        <taxon>Pinguiochrysidaceae</taxon>
        <taxon>Pinguiococcus</taxon>
    </lineage>
</organism>
<dbReference type="Pfam" id="PF13324">
    <property type="entry name" value="GCIP_N"/>
    <property type="match status" value="1"/>
</dbReference>
<feature type="compositionally biased region" description="Basic and acidic residues" evidence="1">
    <location>
        <begin position="180"/>
        <end position="189"/>
    </location>
</feature>
<feature type="region of interest" description="Disordered" evidence="1">
    <location>
        <begin position="180"/>
        <end position="223"/>
    </location>
</feature>
<accession>A0A6U0VFU6</accession>
<dbReference type="Gene3D" id="1.20.1420.10">
    <property type="entry name" value="Talin, central domain"/>
    <property type="match status" value="1"/>
</dbReference>
<evidence type="ECO:0000313" key="4">
    <source>
        <dbReference type="EMBL" id="CAD8260028.1"/>
    </source>
</evidence>
<dbReference type="InterPro" id="IPR026907">
    <property type="entry name" value="GCIP-like"/>
</dbReference>
<dbReference type="Gene3D" id="1.20.1410.10">
    <property type="entry name" value="I/LWEQ domain"/>
    <property type="match status" value="1"/>
</dbReference>
<dbReference type="EMBL" id="HBEA01012513">
    <property type="protein sequence ID" value="CAD8260027.1"/>
    <property type="molecule type" value="Transcribed_RNA"/>
</dbReference>
<gene>
    <name evidence="3" type="ORF">PPYR1160_LOCUS9529</name>
    <name evidence="4" type="ORF">PPYR1160_LOCUS9530</name>
</gene>
<dbReference type="PANTHER" id="PTHR15492">
    <property type="entry name" value="CYCLIN D1-BINDING PROTEIN 1"/>
    <property type="match status" value="1"/>
</dbReference>
<sequence length="386" mass="41874">MADGPVQALRKFVEASAAEVRRLGTVDAALSHWRQSDDAKVCLSTLKHLARGLKDSATRFGLLLKAAPTAEALESMCADIYDSFQQLNSCVVLLGKAGLARPLRSKATSCLSKLYSAFAQLLQAGVDPAHQDISQLVGIVWTECDNIGKLQEENREAYNSAIRTWCRLLDDITREFSETLALPERREDEAQQDGNDAEEHKEDRPSAELAESEDADDQLGMGDEEVGYSSAEKVHVKRLLGIVKLCRIALKQSFKIQKSVLDDDHVAASSPVLLAWVTTIHDRMEALVRQSEDAAVALYPPLEAPAIVKDSIAIARQLHDFSALCLRVPIDEEESGNCEESGASDPSNPSIDTPAGSTGEAASSVVDESLASVLVKVQTKLAPLLR</sequence>
<evidence type="ECO:0000313" key="3">
    <source>
        <dbReference type="EMBL" id="CAD8260027.1"/>
    </source>
</evidence>
<feature type="compositionally biased region" description="Acidic residues" evidence="1">
    <location>
        <begin position="210"/>
        <end position="223"/>
    </location>
</feature>
<name>A0A6U0VFU6_9STRA</name>
<dbReference type="InterPro" id="IPR049317">
    <property type="entry name" value="GCIP-like_N"/>
</dbReference>
<feature type="domain" description="Cyclin-D1-binding protein 1-like N-terminal" evidence="2">
    <location>
        <begin position="46"/>
        <end position="180"/>
    </location>
</feature>
<protein>
    <recommendedName>
        <fullName evidence="2">Cyclin-D1-binding protein 1-like N-terminal domain-containing protein</fullName>
    </recommendedName>
</protein>
<evidence type="ECO:0000256" key="1">
    <source>
        <dbReference type="SAM" id="MobiDB-lite"/>
    </source>
</evidence>
<feature type="compositionally biased region" description="Basic and acidic residues" evidence="1">
    <location>
        <begin position="197"/>
        <end position="206"/>
    </location>
</feature>
<dbReference type="PANTHER" id="PTHR15492:SF1">
    <property type="entry name" value="CYCLIN-D1-BINDING PROTEIN 1"/>
    <property type="match status" value="1"/>
</dbReference>
<evidence type="ECO:0000259" key="2">
    <source>
        <dbReference type="Pfam" id="PF13324"/>
    </source>
</evidence>
<feature type="region of interest" description="Disordered" evidence="1">
    <location>
        <begin position="335"/>
        <end position="363"/>
    </location>
</feature>
<dbReference type="GO" id="GO:0005634">
    <property type="term" value="C:nucleus"/>
    <property type="evidence" value="ECO:0007669"/>
    <property type="project" value="TreeGrafter"/>
</dbReference>